<dbReference type="KEGG" id="sphu:SPPYR_1656"/>
<evidence type="ECO:0000313" key="1">
    <source>
        <dbReference type="EMBL" id="SBV32776.1"/>
    </source>
</evidence>
<gene>
    <name evidence="1" type="ORF">SPPYR_1656</name>
</gene>
<reference evidence="1" key="1">
    <citation type="submission" date="2016-03" db="EMBL/GenBank/DDBJ databases">
        <authorList>
            <person name="Ploux O."/>
        </authorList>
    </citation>
    <scope>NUCLEOTIDE SEQUENCE</scope>
    <source>
        <strain evidence="1">UC10</strain>
    </source>
</reference>
<name>A0A1Y5PVR8_9SPHN</name>
<proteinExistence type="predicted"/>
<protein>
    <submittedName>
        <fullName evidence="1">Uncharacterized protein</fullName>
    </submittedName>
</protein>
<accession>A0A1Y5PVR8</accession>
<dbReference type="EMBL" id="LT598653">
    <property type="protein sequence ID" value="SBV32776.1"/>
    <property type="molecule type" value="Genomic_DNA"/>
</dbReference>
<organism evidence="1">
    <name type="scientific">uncultured Sphingopyxis sp</name>
    <dbReference type="NCBI Taxonomy" id="310581"/>
    <lineage>
        <taxon>Bacteria</taxon>
        <taxon>Pseudomonadati</taxon>
        <taxon>Pseudomonadota</taxon>
        <taxon>Alphaproteobacteria</taxon>
        <taxon>Sphingomonadales</taxon>
        <taxon>Sphingomonadaceae</taxon>
        <taxon>Sphingopyxis</taxon>
        <taxon>environmental samples</taxon>
    </lineage>
</organism>
<dbReference type="AlphaFoldDB" id="A0A1Y5PVR8"/>
<sequence>MQHPRIEIGFAQQLLGHILVKVENNAFAASFQRQAEGHQFRIVQMIEIGVQFARPSTHPSGRFDHSAKPASRTPGIDDPNAIAAAFIAFPVGNHERYRITGIGETIAEFSENARIVPGVDRGQMRDMLRYVVTHRMGHISL</sequence>